<name>A0A1J9Q244_9EURO</name>
<keyword evidence="2" id="KW-1185">Reference proteome</keyword>
<accession>A0A1J9Q244</accession>
<comment type="caution">
    <text evidence="1">The sequence shown here is derived from an EMBL/GenBank/DDBJ whole genome shotgun (WGS) entry which is preliminary data.</text>
</comment>
<sequence>MVTFACHVSRLHVHFFYRCTSSSRAVPGLQTEQKIGIEALQNSVPYVDEMQSATQSHPWTLANVNPNQGSRWLHHPLLRAENGKPQQRQWDQDHVFHGVV</sequence>
<dbReference type="Proteomes" id="UP000182235">
    <property type="component" value="Unassembled WGS sequence"/>
</dbReference>
<dbReference type="VEuPathDB" id="FungiDB:AJ78_08615"/>
<evidence type="ECO:0000313" key="2">
    <source>
        <dbReference type="Proteomes" id="UP000182235"/>
    </source>
</evidence>
<gene>
    <name evidence="1" type="ORF">AJ78_08615</name>
</gene>
<reference evidence="1 2" key="1">
    <citation type="submission" date="2015-07" db="EMBL/GenBank/DDBJ databases">
        <title>Emmonsia species relationships and genome sequence.</title>
        <authorList>
            <consortium name="The Broad Institute Genomics Platform"/>
            <person name="Cuomo C.A."/>
            <person name="Munoz J.F."/>
            <person name="Imamovic A."/>
            <person name="Priest M.E."/>
            <person name="Young S."/>
            <person name="Clay O.K."/>
            <person name="McEwen J.G."/>
        </authorList>
    </citation>
    <scope>NUCLEOTIDE SEQUENCE [LARGE SCALE GENOMIC DNA]</scope>
    <source>
        <strain evidence="1 2">UAMH 9510</strain>
    </source>
</reference>
<organism evidence="1 2">
    <name type="scientific">Emergomyces pasteurianus Ep9510</name>
    <dbReference type="NCBI Taxonomy" id="1447872"/>
    <lineage>
        <taxon>Eukaryota</taxon>
        <taxon>Fungi</taxon>
        <taxon>Dikarya</taxon>
        <taxon>Ascomycota</taxon>
        <taxon>Pezizomycotina</taxon>
        <taxon>Eurotiomycetes</taxon>
        <taxon>Eurotiomycetidae</taxon>
        <taxon>Onygenales</taxon>
        <taxon>Ajellomycetaceae</taxon>
        <taxon>Emergomyces</taxon>
    </lineage>
</organism>
<dbReference type="AlphaFoldDB" id="A0A1J9Q244"/>
<proteinExistence type="predicted"/>
<dbReference type="EMBL" id="LGRN01000846">
    <property type="protein sequence ID" value="OJD10335.1"/>
    <property type="molecule type" value="Genomic_DNA"/>
</dbReference>
<protein>
    <submittedName>
        <fullName evidence="1">Uncharacterized protein</fullName>
    </submittedName>
</protein>
<evidence type="ECO:0000313" key="1">
    <source>
        <dbReference type="EMBL" id="OJD10335.1"/>
    </source>
</evidence>